<name>A0AAN6RH10_9PLEO</name>
<reference evidence="1 2" key="1">
    <citation type="submission" date="2021-02" db="EMBL/GenBank/DDBJ databases">
        <title>Genome assembly of Pseudopithomyces chartarum.</title>
        <authorList>
            <person name="Jauregui R."/>
            <person name="Singh J."/>
            <person name="Voisey C."/>
        </authorList>
    </citation>
    <scope>NUCLEOTIDE SEQUENCE [LARGE SCALE GENOMIC DNA]</scope>
    <source>
        <strain evidence="1 2">AGR01</strain>
    </source>
</reference>
<protein>
    <submittedName>
        <fullName evidence="1">Uncharacterized protein</fullName>
    </submittedName>
</protein>
<dbReference type="EMBL" id="WVTA01000007">
    <property type="protein sequence ID" value="KAK3208385.1"/>
    <property type="molecule type" value="Genomic_DNA"/>
</dbReference>
<proteinExistence type="predicted"/>
<sequence>MGSAPQGCIAVCLNRTAPAAAVPHAIAPSVPGRLHFDDVYHVHHVHHVCYRVFYAYHNHSTMLIMSSLSCLSHPLLTGLLSYRSPRNPRLFDLDN</sequence>
<evidence type="ECO:0000313" key="1">
    <source>
        <dbReference type="EMBL" id="KAK3208385.1"/>
    </source>
</evidence>
<comment type="caution">
    <text evidence="1">The sequence shown here is derived from an EMBL/GenBank/DDBJ whole genome shotgun (WGS) entry which is preliminary data.</text>
</comment>
<keyword evidence="2" id="KW-1185">Reference proteome</keyword>
<evidence type="ECO:0000313" key="2">
    <source>
        <dbReference type="Proteomes" id="UP001280581"/>
    </source>
</evidence>
<dbReference type="Proteomes" id="UP001280581">
    <property type="component" value="Unassembled WGS sequence"/>
</dbReference>
<gene>
    <name evidence="1" type="ORF">GRF29_77g514763</name>
</gene>
<dbReference type="AlphaFoldDB" id="A0AAN6RH10"/>
<accession>A0AAN6RH10</accession>
<organism evidence="1 2">
    <name type="scientific">Pseudopithomyces chartarum</name>
    <dbReference type="NCBI Taxonomy" id="1892770"/>
    <lineage>
        <taxon>Eukaryota</taxon>
        <taxon>Fungi</taxon>
        <taxon>Dikarya</taxon>
        <taxon>Ascomycota</taxon>
        <taxon>Pezizomycotina</taxon>
        <taxon>Dothideomycetes</taxon>
        <taxon>Pleosporomycetidae</taxon>
        <taxon>Pleosporales</taxon>
        <taxon>Massarineae</taxon>
        <taxon>Didymosphaeriaceae</taxon>
        <taxon>Pseudopithomyces</taxon>
    </lineage>
</organism>